<dbReference type="InterPro" id="IPR015083">
    <property type="entry name" value="NorB/c/GfsB-D-like_docking"/>
</dbReference>
<feature type="domain" description="Ketosynthase family 3 (KS3)" evidence="5">
    <location>
        <begin position="35"/>
        <end position="148"/>
    </location>
</feature>
<evidence type="ECO:0000256" key="3">
    <source>
        <dbReference type="ARBA" id="ARBA00023268"/>
    </source>
</evidence>
<evidence type="ECO:0000259" key="5">
    <source>
        <dbReference type="PROSITE" id="PS52004"/>
    </source>
</evidence>
<dbReference type="Gene3D" id="3.40.47.10">
    <property type="match status" value="1"/>
</dbReference>
<sequence length="148" mass="16410">MARPHEDRIVDALRASLLENQRLRTEQQRLTEAAREPIAVVGMACRYPGGVTSPDELWELVAAGRDAIGPLPTDRGWDPESLYDPDPDRAGHMYVRSGAFLRDPAAFDAEFFQMSPREALATDPQQRLLLEVAWEAVEGAGIDPASLR</sequence>
<evidence type="ECO:0000313" key="7">
    <source>
        <dbReference type="Proteomes" id="UP000281726"/>
    </source>
</evidence>
<dbReference type="AlphaFoldDB" id="A0A3A9YMY0"/>
<evidence type="ECO:0000256" key="4">
    <source>
        <dbReference type="SAM" id="MobiDB-lite"/>
    </source>
</evidence>
<dbReference type="CDD" id="cd00833">
    <property type="entry name" value="PKS"/>
    <property type="match status" value="1"/>
</dbReference>
<feature type="region of interest" description="Disordered" evidence="4">
    <location>
        <begin position="69"/>
        <end position="88"/>
    </location>
</feature>
<comment type="cofactor">
    <cofactor evidence="1">
        <name>pantetheine 4'-phosphate</name>
        <dbReference type="ChEBI" id="CHEBI:47942"/>
    </cofactor>
</comment>
<dbReference type="InterPro" id="IPR020841">
    <property type="entry name" value="PKS_Beta-ketoAc_synthase_dom"/>
</dbReference>
<accession>A0A3A9YMY0</accession>
<evidence type="ECO:0000256" key="2">
    <source>
        <dbReference type="ARBA" id="ARBA00022679"/>
    </source>
</evidence>
<feature type="non-terminal residue" evidence="6">
    <location>
        <position position="148"/>
    </location>
</feature>
<keyword evidence="2" id="KW-0808">Transferase</keyword>
<evidence type="ECO:0000256" key="1">
    <source>
        <dbReference type="ARBA" id="ARBA00001957"/>
    </source>
</evidence>
<evidence type="ECO:0000313" key="6">
    <source>
        <dbReference type="EMBL" id="RKN37472.1"/>
    </source>
</evidence>
<dbReference type="PROSITE" id="PS52004">
    <property type="entry name" value="KS3_2"/>
    <property type="match status" value="1"/>
</dbReference>
<gene>
    <name evidence="6" type="ORF">D7223_32280</name>
</gene>
<dbReference type="RefSeq" id="WP_147442483.1">
    <property type="nucleotide sequence ID" value="NZ_RBAK01000030.1"/>
</dbReference>
<comment type="caution">
    <text evidence="6">The sequence shown here is derived from an EMBL/GenBank/DDBJ whole genome shotgun (WGS) entry which is preliminary data.</text>
</comment>
<dbReference type="SMART" id="SM00825">
    <property type="entry name" value="PKS_KS"/>
    <property type="match status" value="1"/>
</dbReference>
<dbReference type="InterPro" id="IPR016039">
    <property type="entry name" value="Thiolase-like"/>
</dbReference>
<name>A0A3A9YMY0_9ACTN</name>
<dbReference type="SUPFAM" id="SSF53901">
    <property type="entry name" value="Thiolase-like"/>
    <property type="match status" value="1"/>
</dbReference>
<dbReference type="GO" id="GO:0006633">
    <property type="term" value="P:fatty acid biosynthetic process"/>
    <property type="evidence" value="ECO:0007669"/>
    <property type="project" value="TreeGrafter"/>
</dbReference>
<keyword evidence="3" id="KW-0511">Multifunctional enzyme</keyword>
<dbReference type="Pfam" id="PF08990">
    <property type="entry name" value="Docking"/>
    <property type="match status" value="1"/>
</dbReference>
<dbReference type="InterPro" id="IPR014030">
    <property type="entry name" value="Ketoacyl_synth_N"/>
</dbReference>
<dbReference type="InterPro" id="IPR050091">
    <property type="entry name" value="PKS_NRPS_Biosynth_Enz"/>
</dbReference>
<protein>
    <submittedName>
        <fullName evidence="6">Polyketide synthase</fullName>
    </submittedName>
</protein>
<dbReference type="EMBL" id="RBAK01000030">
    <property type="protein sequence ID" value="RKN37472.1"/>
    <property type="molecule type" value="Genomic_DNA"/>
</dbReference>
<dbReference type="PANTHER" id="PTHR43775">
    <property type="entry name" value="FATTY ACID SYNTHASE"/>
    <property type="match status" value="1"/>
</dbReference>
<dbReference type="PANTHER" id="PTHR43775:SF51">
    <property type="entry name" value="INACTIVE PHENOLPHTHIOCEROL SYNTHESIS POLYKETIDE SYNTHASE TYPE I PKS1-RELATED"/>
    <property type="match status" value="1"/>
</dbReference>
<dbReference type="Pfam" id="PF00109">
    <property type="entry name" value="ketoacyl-synt"/>
    <property type="match status" value="1"/>
</dbReference>
<dbReference type="Proteomes" id="UP000281726">
    <property type="component" value="Unassembled WGS sequence"/>
</dbReference>
<dbReference type="GO" id="GO:0004312">
    <property type="term" value="F:fatty acid synthase activity"/>
    <property type="evidence" value="ECO:0007669"/>
    <property type="project" value="TreeGrafter"/>
</dbReference>
<keyword evidence="7" id="KW-1185">Reference proteome</keyword>
<organism evidence="6 7">
    <name type="scientific">Micromonospora endolithica</name>
    <dbReference type="NCBI Taxonomy" id="230091"/>
    <lineage>
        <taxon>Bacteria</taxon>
        <taxon>Bacillati</taxon>
        <taxon>Actinomycetota</taxon>
        <taxon>Actinomycetes</taxon>
        <taxon>Micromonosporales</taxon>
        <taxon>Micromonosporaceae</taxon>
        <taxon>Micromonospora</taxon>
    </lineage>
</organism>
<reference evidence="6 7" key="1">
    <citation type="journal article" date="2004" name="Syst. Appl. Microbiol.">
        <title>Cryptoendolithic actinomycetes from antarctic sandstone rock samples: Micromonospora endolithica sp. nov. and two isolates related to Micromonospora coerulea Jensen 1932.</title>
        <authorList>
            <person name="Hirsch P."/>
            <person name="Mevs U."/>
            <person name="Kroppenstedt R.M."/>
            <person name="Schumann P."/>
            <person name="Stackebrandt E."/>
        </authorList>
    </citation>
    <scope>NUCLEOTIDE SEQUENCE [LARGE SCALE GENOMIC DNA]</scope>
    <source>
        <strain evidence="6 7">JCM 12677</strain>
    </source>
</reference>
<proteinExistence type="predicted"/>